<dbReference type="EMBL" id="BQNB010020287">
    <property type="protein sequence ID" value="GJT94344.1"/>
    <property type="molecule type" value="Genomic_DNA"/>
</dbReference>
<dbReference type="GO" id="GO:0003964">
    <property type="term" value="F:RNA-directed DNA polymerase activity"/>
    <property type="evidence" value="ECO:0007669"/>
    <property type="project" value="UniProtKB-KW"/>
</dbReference>
<proteinExistence type="predicted"/>
<sequence length="110" mass="11475">MLGVAKRTIFVLIGNLGKLPFSRGHLSLTNITTVMAISVISVSSDLSEDSVGTPAGRVILFGSIPTTIPDTTPVITLPTTQTDTTMIHTETPIIATTIPPSLDCTLASPD</sequence>
<gene>
    <name evidence="1" type="ORF">Tco_1089863</name>
</gene>
<organism evidence="1 2">
    <name type="scientific">Tanacetum coccineum</name>
    <dbReference type="NCBI Taxonomy" id="301880"/>
    <lineage>
        <taxon>Eukaryota</taxon>
        <taxon>Viridiplantae</taxon>
        <taxon>Streptophyta</taxon>
        <taxon>Embryophyta</taxon>
        <taxon>Tracheophyta</taxon>
        <taxon>Spermatophyta</taxon>
        <taxon>Magnoliopsida</taxon>
        <taxon>eudicotyledons</taxon>
        <taxon>Gunneridae</taxon>
        <taxon>Pentapetalae</taxon>
        <taxon>asterids</taxon>
        <taxon>campanulids</taxon>
        <taxon>Asterales</taxon>
        <taxon>Asteraceae</taxon>
        <taxon>Asteroideae</taxon>
        <taxon>Anthemideae</taxon>
        <taxon>Anthemidinae</taxon>
        <taxon>Tanacetum</taxon>
    </lineage>
</organism>
<keyword evidence="1" id="KW-0548">Nucleotidyltransferase</keyword>
<protein>
    <submittedName>
        <fullName evidence="1">Reverse transcriptase domain-containing protein</fullName>
    </submittedName>
</protein>
<reference evidence="1" key="1">
    <citation type="journal article" date="2022" name="Int. J. Mol. Sci.">
        <title>Draft Genome of Tanacetum Coccineum: Genomic Comparison of Closely Related Tanacetum-Family Plants.</title>
        <authorList>
            <person name="Yamashiro T."/>
            <person name="Shiraishi A."/>
            <person name="Nakayama K."/>
            <person name="Satake H."/>
        </authorList>
    </citation>
    <scope>NUCLEOTIDE SEQUENCE</scope>
</reference>
<accession>A0ABQ5I2M0</accession>
<evidence type="ECO:0000313" key="1">
    <source>
        <dbReference type="EMBL" id="GJT94344.1"/>
    </source>
</evidence>
<reference evidence="1" key="2">
    <citation type="submission" date="2022-01" db="EMBL/GenBank/DDBJ databases">
        <authorList>
            <person name="Yamashiro T."/>
            <person name="Shiraishi A."/>
            <person name="Satake H."/>
            <person name="Nakayama K."/>
        </authorList>
    </citation>
    <scope>NUCLEOTIDE SEQUENCE</scope>
</reference>
<comment type="caution">
    <text evidence="1">The sequence shown here is derived from an EMBL/GenBank/DDBJ whole genome shotgun (WGS) entry which is preliminary data.</text>
</comment>
<keyword evidence="2" id="KW-1185">Reference proteome</keyword>
<keyword evidence="1" id="KW-0808">Transferase</keyword>
<dbReference type="Proteomes" id="UP001151760">
    <property type="component" value="Unassembled WGS sequence"/>
</dbReference>
<evidence type="ECO:0000313" key="2">
    <source>
        <dbReference type="Proteomes" id="UP001151760"/>
    </source>
</evidence>
<keyword evidence="1" id="KW-0695">RNA-directed DNA polymerase</keyword>
<name>A0ABQ5I2M0_9ASTR</name>